<dbReference type="InterPro" id="IPR010982">
    <property type="entry name" value="Lambda_DNA-bd_dom_sf"/>
</dbReference>
<accession>A0ABW9XFR6</accession>
<comment type="caution">
    <text evidence="2">The sequence shown here is derived from an EMBL/GenBank/DDBJ whole genome shotgun (WGS) entry which is preliminary data.</text>
</comment>
<dbReference type="PROSITE" id="PS50943">
    <property type="entry name" value="HTH_CROC1"/>
    <property type="match status" value="1"/>
</dbReference>
<dbReference type="RefSeq" id="WP_161719328.1">
    <property type="nucleotide sequence ID" value="NZ_JAAAPO010000005.1"/>
</dbReference>
<evidence type="ECO:0000313" key="3">
    <source>
        <dbReference type="Proteomes" id="UP000753724"/>
    </source>
</evidence>
<dbReference type="Pfam" id="PF01381">
    <property type="entry name" value="HTH_3"/>
    <property type="match status" value="1"/>
</dbReference>
<dbReference type="InterPro" id="IPR001387">
    <property type="entry name" value="Cro/C1-type_HTH"/>
</dbReference>
<gene>
    <name evidence="2" type="ORF">GTZ99_12340</name>
</gene>
<dbReference type="Gene3D" id="1.10.260.40">
    <property type="entry name" value="lambda repressor-like DNA-binding domains"/>
    <property type="match status" value="1"/>
</dbReference>
<proteinExistence type="predicted"/>
<dbReference type="CDD" id="cd00093">
    <property type="entry name" value="HTH_XRE"/>
    <property type="match status" value="1"/>
</dbReference>
<evidence type="ECO:0000313" key="2">
    <source>
        <dbReference type="EMBL" id="NBC37339.1"/>
    </source>
</evidence>
<reference evidence="3" key="1">
    <citation type="submission" date="2020-01" db="EMBL/GenBank/DDBJ databases">
        <title>Sphingomonas sp. strain CSW-10.</title>
        <authorList>
            <person name="Chen W.-M."/>
        </authorList>
    </citation>
    <scope>NUCLEOTIDE SEQUENCE [LARGE SCALE GENOMIC DNA]</scope>
    <source>
        <strain evidence="3">FSY-8</strain>
    </source>
</reference>
<sequence>MSDIQTIRSQLGLSQAEMAEQLGLHQSTISRFERGDLIPDKRTLIAVRALASKPRRARKSPEAA</sequence>
<name>A0ABW9XFR6_9SPHN</name>
<feature type="domain" description="HTH cro/C1-type" evidence="1">
    <location>
        <begin position="4"/>
        <end position="47"/>
    </location>
</feature>
<organism evidence="2 3">
    <name type="scientific">Novosphingobium ovatum</name>
    <dbReference type="NCBI Taxonomy" id="1908523"/>
    <lineage>
        <taxon>Bacteria</taxon>
        <taxon>Pseudomonadati</taxon>
        <taxon>Pseudomonadota</taxon>
        <taxon>Alphaproteobacteria</taxon>
        <taxon>Sphingomonadales</taxon>
        <taxon>Sphingomonadaceae</taxon>
        <taxon>Novosphingobium</taxon>
    </lineage>
</organism>
<keyword evidence="3" id="KW-1185">Reference proteome</keyword>
<dbReference type="SUPFAM" id="SSF47413">
    <property type="entry name" value="lambda repressor-like DNA-binding domains"/>
    <property type="match status" value="1"/>
</dbReference>
<dbReference type="Proteomes" id="UP000753724">
    <property type="component" value="Unassembled WGS sequence"/>
</dbReference>
<protein>
    <submittedName>
        <fullName evidence="2">Helix-turn-helix domain-containing protein</fullName>
    </submittedName>
</protein>
<evidence type="ECO:0000259" key="1">
    <source>
        <dbReference type="PROSITE" id="PS50943"/>
    </source>
</evidence>
<dbReference type="EMBL" id="JAAAPO010000005">
    <property type="protein sequence ID" value="NBC37339.1"/>
    <property type="molecule type" value="Genomic_DNA"/>
</dbReference>
<dbReference type="SMART" id="SM00530">
    <property type="entry name" value="HTH_XRE"/>
    <property type="match status" value="1"/>
</dbReference>